<keyword evidence="9" id="KW-1185">Reference proteome</keyword>
<feature type="transmembrane region" description="Helical" evidence="7">
    <location>
        <begin position="371"/>
        <end position="390"/>
    </location>
</feature>
<comment type="caution">
    <text evidence="8">The sequence shown here is derived from an EMBL/GenBank/DDBJ whole genome shotgun (WGS) entry which is preliminary data.</text>
</comment>
<name>A0ABV2IR30_9BURK</name>
<feature type="transmembrane region" description="Helical" evidence="7">
    <location>
        <begin position="348"/>
        <end position="365"/>
    </location>
</feature>
<keyword evidence="2" id="KW-0813">Transport</keyword>
<evidence type="ECO:0000256" key="1">
    <source>
        <dbReference type="ARBA" id="ARBA00004651"/>
    </source>
</evidence>
<feature type="transmembrane region" description="Helical" evidence="7">
    <location>
        <begin position="20"/>
        <end position="39"/>
    </location>
</feature>
<keyword evidence="5 7" id="KW-1133">Transmembrane helix</keyword>
<dbReference type="SUPFAM" id="SSF103473">
    <property type="entry name" value="MFS general substrate transporter"/>
    <property type="match status" value="1"/>
</dbReference>
<protein>
    <submittedName>
        <fullName evidence="8">MFS family permease</fullName>
    </submittedName>
</protein>
<sequence>MTTSLPLPAALRGFRLLMSAQFVSGLADNALLLVAIGRLAAEGGPVWLPPLLKLAFTLAYVLLAPFVGPLADRAPKAAVMSAANALKAGACAAMALGAPVGPCFALAGAGAALYSPAKYGLVTELMPPHRLVAANGWIEVATVLAVLLGTMLGGALLAWLAPATALAGLLALYGLAALLNLGIPDSGARYPAAPPLACQLGDFARANARLWRDPLGRVSLATTTLFWGVGATLQFLVLRWAEEDLGLTLAQAAWLQGLSATGVVVGALLAGRLVPLERAPQVLWLGVPMGLLLLPMPHIDHWLPALPLLACAGLVAGLFVVPMNALLQHRGATLLSAGRSIAVQNFNENASVLLMLAGYAWFSRQDLPLELLIRGFGLGIALLMALIALHHRHHHRQPHRHKEIA</sequence>
<feature type="transmembrane region" description="Helical" evidence="7">
    <location>
        <begin position="91"/>
        <end position="115"/>
    </location>
</feature>
<comment type="subcellular location">
    <subcellularLocation>
        <location evidence="1">Cell membrane</location>
        <topology evidence="1">Multi-pass membrane protein</topology>
    </subcellularLocation>
</comment>
<dbReference type="RefSeq" id="WP_244954378.1">
    <property type="nucleotide sequence ID" value="NZ_CP035708.1"/>
</dbReference>
<dbReference type="PANTHER" id="PTHR43266:SF2">
    <property type="entry name" value="MAJOR FACILITATOR SUPERFAMILY (MFS) PROFILE DOMAIN-CONTAINING PROTEIN"/>
    <property type="match status" value="1"/>
</dbReference>
<evidence type="ECO:0000313" key="8">
    <source>
        <dbReference type="EMBL" id="MET3605346.1"/>
    </source>
</evidence>
<feature type="transmembrane region" description="Helical" evidence="7">
    <location>
        <begin position="282"/>
        <end position="299"/>
    </location>
</feature>
<feature type="transmembrane region" description="Helical" evidence="7">
    <location>
        <begin position="253"/>
        <end position="270"/>
    </location>
</feature>
<accession>A0ABV2IR30</accession>
<evidence type="ECO:0000256" key="5">
    <source>
        <dbReference type="ARBA" id="ARBA00022989"/>
    </source>
</evidence>
<feature type="transmembrane region" description="Helical" evidence="7">
    <location>
        <begin position="305"/>
        <end position="327"/>
    </location>
</feature>
<feature type="transmembrane region" description="Helical" evidence="7">
    <location>
        <begin position="136"/>
        <end position="159"/>
    </location>
</feature>
<keyword evidence="4 7" id="KW-0812">Transmembrane</keyword>
<reference evidence="8 9" key="1">
    <citation type="submission" date="2024-06" db="EMBL/GenBank/DDBJ databases">
        <title>Genomic Encyclopedia of Type Strains, Phase IV (KMG-IV): sequencing the most valuable type-strain genomes for metagenomic binning, comparative biology and taxonomic classification.</title>
        <authorList>
            <person name="Goeker M."/>
        </authorList>
    </citation>
    <scope>NUCLEOTIDE SEQUENCE [LARGE SCALE GENOMIC DNA]</scope>
    <source>
        <strain evidence="8 9">D-501</strain>
    </source>
</reference>
<dbReference type="Proteomes" id="UP001549111">
    <property type="component" value="Unassembled WGS sequence"/>
</dbReference>
<dbReference type="PANTHER" id="PTHR43266">
    <property type="entry name" value="MACROLIDE-EFFLUX PROTEIN"/>
    <property type="match status" value="1"/>
</dbReference>
<dbReference type="InterPro" id="IPR036259">
    <property type="entry name" value="MFS_trans_sf"/>
</dbReference>
<keyword evidence="6 7" id="KW-0472">Membrane</keyword>
<gene>
    <name evidence="8" type="ORF">ABIC99_003175</name>
</gene>
<proteinExistence type="predicted"/>
<dbReference type="EMBL" id="JBEPLS010000015">
    <property type="protein sequence ID" value="MET3605346.1"/>
    <property type="molecule type" value="Genomic_DNA"/>
</dbReference>
<evidence type="ECO:0000256" key="2">
    <source>
        <dbReference type="ARBA" id="ARBA00022448"/>
    </source>
</evidence>
<dbReference type="Gene3D" id="1.20.1250.20">
    <property type="entry name" value="MFS general substrate transporter like domains"/>
    <property type="match status" value="1"/>
</dbReference>
<organism evidence="8 9">
    <name type="scientific">Sphaerotilus sulfidivorans</name>
    <dbReference type="NCBI Taxonomy" id="639200"/>
    <lineage>
        <taxon>Bacteria</taxon>
        <taxon>Pseudomonadati</taxon>
        <taxon>Pseudomonadota</taxon>
        <taxon>Betaproteobacteria</taxon>
        <taxon>Burkholderiales</taxon>
        <taxon>Sphaerotilaceae</taxon>
        <taxon>Sphaerotilus</taxon>
    </lineage>
</organism>
<dbReference type="Pfam" id="PF07690">
    <property type="entry name" value="MFS_1"/>
    <property type="match status" value="1"/>
</dbReference>
<evidence type="ECO:0000313" key="9">
    <source>
        <dbReference type="Proteomes" id="UP001549111"/>
    </source>
</evidence>
<dbReference type="InterPro" id="IPR011701">
    <property type="entry name" value="MFS"/>
</dbReference>
<evidence type="ECO:0000256" key="6">
    <source>
        <dbReference type="ARBA" id="ARBA00023136"/>
    </source>
</evidence>
<feature type="transmembrane region" description="Helical" evidence="7">
    <location>
        <begin position="218"/>
        <end position="241"/>
    </location>
</feature>
<evidence type="ECO:0000256" key="3">
    <source>
        <dbReference type="ARBA" id="ARBA00022475"/>
    </source>
</evidence>
<feature type="transmembrane region" description="Helical" evidence="7">
    <location>
        <begin position="51"/>
        <end position="71"/>
    </location>
</feature>
<dbReference type="NCBIfam" id="NF008397">
    <property type="entry name" value="PRK11195.1"/>
    <property type="match status" value="1"/>
</dbReference>
<feature type="transmembrane region" description="Helical" evidence="7">
    <location>
        <begin position="165"/>
        <end position="183"/>
    </location>
</feature>
<evidence type="ECO:0000256" key="4">
    <source>
        <dbReference type="ARBA" id="ARBA00022692"/>
    </source>
</evidence>
<keyword evidence="3" id="KW-1003">Cell membrane</keyword>
<evidence type="ECO:0000256" key="7">
    <source>
        <dbReference type="SAM" id="Phobius"/>
    </source>
</evidence>